<dbReference type="InterPro" id="IPR024519">
    <property type="entry name" value="IAT_beta"/>
</dbReference>
<dbReference type="SUPFAM" id="SSF56935">
    <property type="entry name" value="Porins"/>
    <property type="match status" value="1"/>
</dbReference>
<feature type="chain" id="PRO_5042928769" evidence="2">
    <location>
        <begin position="24"/>
        <end position="618"/>
    </location>
</feature>
<dbReference type="Gene3D" id="2.40.160.160">
    <property type="entry name" value="Inverse autotransporter, beta-domain"/>
    <property type="match status" value="1"/>
</dbReference>
<sequence>MKGTILRKAALAQLIIQSLSSTVMPLSIAFSAPASGEKTQSLSLGSPAPSSEGEMWVAQGMVKGAEIANGASPAEMATQYALGQVNSAASSGAQNWLSQYGNARVQLGIDKDFTLQESGADLLAPLYDDKKSNLLFSQIGIRNNDDRNTLNIGLGYRYFTDAWMYGVNTFYDYDMTGENRRVGLGVEAWKDYLKLSANGYFGLTDWHQSRDFRDYDERPADGFDITSEMYHPSYPQLGAKLRYEQYFGDEVALFGEDERQKNPYAFTAGLSYTPFPLLSASLDQKMGSGGKNDTQIGIGLTWSPGVPLSSLLDPDAVSAMRSLQGERYDFVDRNNSIVLEYKKQEIIKFRLDDIHSGPEKTTIPVDYKIKAKYAPAMLEWVVPPSFTAGGGQVISAGDGSYSLMLPAYNSARSLNTYTLSAVARDAKGNQSSEETTLVEVLPGGPSVAAKISGTDLNTGSVLHGEYTWTPNGVGPDKSLYAWGAKGATSGSVANGSVVPASGKTGDYTITGADAGKYIELSVLASDGKVKGNTSTVDTSMVSGGTGSCPAGNDACVDITNPGTENPGQVQTGTPSVAAKISGTDLNTGSVLHGEYTWTPNGVGPDKSLYAWGAKGATS</sequence>
<dbReference type="AlphaFoldDB" id="A0AAP2F2U7"/>
<evidence type="ECO:0000256" key="1">
    <source>
        <dbReference type="ARBA" id="ARBA00010116"/>
    </source>
</evidence>
<evidence type="ECO:0000259" key="3">
    <source>
        <dbReference type="Pfam" id="PF11924"/>
    </source>
</evidence>
<feature type="domain" description="Inverse autotransporter beta-domain" evidence="3">
    <location>
        <begin position="75"/>
        <end position="335"/>
    </location>
</feature>
<dbReference type="PANTHER" id="PTHR39576:SF2">
    <property type="entry name" value="ATTACHING AND EFFACING PROTEIN HOMOLOG-RELATED"/>
    <property type="match status" value="1"/>
</dbReference>
<dbReference type="FunFam" id="2.40.160.160:FF:000001">
    <property type="entry name" value="Intimin-like inverse autotransporter SinH"/>
    <property type="match status" value="1"/>
</dbReference>
<reference evidence="4" key="1">
    <citation type="submission" date="2020-12" db="EMBL/GenBank/DDBJ databases">
        <title>Draft genome sequence of Enterobacter spp., Lelliottia spp. and Serratia spp. isolated from drinking water reservoirs and lakes.</title>
        <authorList>
            <person name="Reitter C."/>
            <person name="Neuhaus K."/>
            <person name="Huegler M."/>
        </authorList>
    </citation>
    <scope>NUCLEOTIDE SEQUENCE</scope>
    <source>
        <strain evidence="4">TZW15</strain>
    </source>
</reference>
<feature type="non-terminal residue" evidence="4">
    <location>
        <position position="618"/>
    </location>
</feature>
<evidence type="ECO:0000313" key="4">
    <source>
        <dbReference type="EMBL" id="MBL5936914.1"/>
    </source>
</evidence>
<dbReference type="InterPro" id="IPR038177">
    <property type="entry name" value="IAT_beta_sf"/>
</dbReference>
<protein>
    <submittedName>
        <fullName evidence="4">Inverse autotransporter beta domain-containing protein</fullName>
    </submittedName>
</protein>
<dbReference type="Proteomes" id="UP000653275">
    <property type="component" value="Unassembled WGS sequence"/>
</dbReference>
<evidence type="ECO:0000256" key="2">
    <source>
        <dbReference type="SAM" id="SignalP"/>
    </source>
</evidence>
<dbReference type="GO" id="GO:0009279">
    <property type="term" value="C:cell outer membrane"/>
    <property type="evidence" value="ECO:0007669"/>
    <property type="project" value="TreeGrafter"/>
</dbReference>
<evidence type="ECO:0000313" key="5">
    <source>
        <dbReference type="Proteomes" id="UP000653275"/>
    </source>
</evidence>
<dbReference type="PRINTS" id="PR01369">
    <property type="entry name" value="INTIMIN"/>
</dbReference>
<dbReference type="PANTHER" id="PTHR39576">
    <property type="entry name" value="ATTACHING AND EFFACING PROTEIN HOMOLOG-RELATED-RELATED"/>
    <property type="match status" value="1"/>
</dbReference>
<dbReference type="InterPro" id="IPR051715">
    <property type="entry name" value="Intimin-Invasin_domain"/>
</dbReference>
<feature type="signal peptide" evidence="2">
    <location>
        <begin position="1"/>
        <end position="23"/>
    </location>
</feature>
<dbReference type="RefSeq" id="WP_202666460.1">
    <property type="nucleotide sequence ID" value="NZ_JAENMR010000017.1"/>
</dbReference>
<dbReference type="Pfam" id="PF11924">
    <property type="entry name" value="IAT_beta"/>
    <property type="match status" value="1"/>
</dbReference>
<comment type="caution">
    <text evidence="4">The sequence shown here is derived from an EMBL/GenBank/DDBJ whole genome shotgun (WGS) entry which is preliminary data.</text>
</comment>
<dbReference type="InterPro" id="IPR003535">
    <property type="entry name" value="Intimin/invasin_bac"/>
</dbReference>
<dbReference type="EMBL" id="JAENMS010000016">
    <property type="protein sequence ID" value="MBL5936914.1"/>
    <property type="molecule type" value="Genomic_DNA"/>
</dbReference>
<accession>A0AAP2F2U7</accession>
<proteinExistence type="inferred from homology"/>
<comment type="similarity">
    <text evidence="1">Belongs to the intimin/invasin family.</text>
</comment>
<organism evidence="4 5">
    <name type="scientific">Lelliottia amnigena</name>
    <name type="common">Enterobacter amnigenus</name>
    <dbReference type="NCBI Taxonomy" id="61646"/>
    <lineage>
        <taxon>Bacteria</taxon>
        <taxon>Pseudomonadati</taxon>
        <taxon>Pseudomonadota</taxon>
        <taxon>Gammaproteobacteria</taxon>
        <taxon>Enterobacterales</taxon>
        <taxon>Enterobacteriaceae</taxon>
        <taxon>Lelliottia</taxon>
    </lineage>
</organism>
<gene>
    <name evidence="4" type="ORF">I7V27_21025</name>
</gene>
<dbReference type="GO" id="GO:0007155">
    <property type="term" value="P:cell adhesion"/>
    <property type="evidence" value="ECO:0007669"/>
    <property type="project" value="InterPro"/>
</dbReference>
<keyword evidence="2" id="KW-0732">Signal</keyword>
<name>A0AAP2F2U7_LELAM</name>